<sequence length="294" mass="33413">MNSRNDIKITCAILCYNYGRYLHQAIDSCLNQSLDTSLYEVLIIDDGSTDETPNICSSYGNKIRVSRTKNQGFAKSIERALVEANGDYVAYLDADDWWHKDKLAKVYQELTDNILVVAHNLSDVNENGVEMGRIGACGNTSSVCVHRLAGLTLMPTTTEIFCQPLLDIGKGKILNDVLGYYRIHEKAMTDRTPNGKHTAFFANTNYVLANNLYSLKKNLPFWLDNEKIMDRLAKKYFSEGVIKDFERATELSNASFGAWFRMVGWILSAKRRFGKRELRLTVRLLLQKTGLKNR</sequence>
<dbReference type="CDD" id="cd00761">
    <property type="entry name" value="Glyco_tranf_GTA_type"/>
    <property type="match status" value="1"/>
</dbReference>
<organism evidence="2 3">
    <name type="scientific">Parasediminibacterium paludis</name>
    <dbReference type="NCBI Taxonomy" id="908966"/>
    <lineage>
        <taxon>Bacteria</taxon>
        <taxon>Pseudomonadati</taxon>
        <taxon>Bacteroidota</taxon>
        <taxon>Chitinophagia</taxon>
        <taxon>Chitinophagales</taxon>
        <taxon>Chitinophagaceae</taxon>
        <taxon>Parasediminibacterium</taxon>
    </lineage>
</organism>
<dbReference type="PANTHER" id="PTHR22916:SF3">
    <property type="entry name" value="UDP-GLCNAC:BETAGAL BETA-1,3-N-ACETYLGLUCOSAMINYLTRANSFERASE-LIKE PROTEIN 1"/>
    <property type="match status" value="1"/>
</dbReference>
<dbReference type="InterPro" id="IPR029044">
    <property type="entry name" value="Nucleotide-diphossugar_trans"/>
</dbReference>
<dbReference type="SUPFAM" id="SSF53448">
    <property type="entry name" value="Nucleotide-diphospho-sugar transferases"/>
    <property type="match status" value="1"/>
</dbReference>
<evidence type="ECO:0000259" key="1">
    <source>
        <dbReference type="Pfam" id="PF00535"/>
    </source>
</evidence>
<dbReference type="Pfam" id="PF00535">
    <property type="entry name" value="Glycos_transf_2"/>
    <property type="match status" value="1"/>
</dbReference>
<accession>A0ABV8Q0Y3</accession>
<dbReference type="EMBL" id="JBHSDC010000029">
    <property type="protein sequence ID" value="MFC4233175.1"/>
    <property type="molecule type" value="Genomic_DNA"/>
</dbReference>
<comment type="caution">
    <text evidence="2">The sequence shown here is derived from an EMBL/GenBank/DDBJ whole genome shotgun (WGS) entry which is preliminary data.</text>
</comment>
<feature type="domain" description="Glycosyltransferase 2-like" evidence="1">
    <location>
        <begin position="12"/>
        <end position="131"/>
    </location>
</feature>
<dbReference type="Gene3D" id="3.90.550.10">
    <property type="entry name" value="Spore Coat Polysaccharide Biosynthesis Protein SpsA, Chain A"/>
    <property type="match status" value="1"/>
</dbReference>
<dbReference type="Proteomes" id="UP001595906">
    <property type="component" value="Unassembled WGS sequence"/>
</dbReference>
<protein>
    <submittedName>
        <fullName evidence="2">Glycosyltransferase family 2 protein</fullName>
    </submittedName>
</protein>
<dbReference type="PANTHER" id="PTHR22916">
    <property type="entry name" value="GLYCOSYLTRANSFERASE"/>
    <property type="match status" value="1"/>
</dbReference>
<name>A0ABV8Q0Y3_9BACT</name>
<proteinExistence type="predicted"/>
<gene>
    <name evidence="2" type="ORF">ACFOW1_14840</name>
</gene>
<keyword evidence="3" id="KW-1185">Reference proteome</keyword>
<dbReference type="RefSeq" id="WP_379015348.1">
    <property type="nucleotide sequence ID" value="NZ_JBHSDC010000029.1"/>
</dbReference>
<evidence type="ECO:0000313" key="2">
    <source>
        <dbReference type="EMBL" id="MFC4233175.1"/>
    </source>
</evidence>
<reference evidence="3" key="1">
    <citation type="journal article" date="2019" name="Int. J. Syst. Evol. Microbiol.">
        <title>The Global Catalogue of Microorganisms (GCM) 10K type strain sequencing project: providing services to taxonomists for standard genome sequencing and annotation.</title>
        <authorList>
            <consortium name="The Broad Institute Genomics Platform"/>
            <consortium name="The Broad Institute Genome Sequencing Center for Infectious Disease"/>
            <person name="Wu L."/>
            <person name="Ma J."/>
        </authorList>
    </citation>
    <scope>NUCLEOTIDE SEQUENCE [LARGE SCALE GENOMIC DNA]</scope>
    <source>
        <strain evidence="3">CECT 8010</strain>
    </source>
</reference>
<dbReference type="InterPro" id="IPR001173">
    <property type="entry name" value="Glyco_trans_2-like"/>
</dbReference>
<evidence type="ECO:0000313" key="3">
    <source>
        <dbReference type="Proteomes" id="UP001595906"/>
    </source>
</evidence>